<evidence type="ECO:0000256" key="1">
    <source>
        <dbReference type="SAM" id="MobiDB-lite"/>
    </source>
</evidence>
<organism evidence="2 3">
    <name type="scientific">Microdochium bolleyi</name>
    <dbReference type="NCBI Taxonomy" id="196109"/>
    <lineage>
        <taxon>Eukaryota</taxon>
        <taxon>Fungi</taxon>
        <taxon>Dikarya</taxon>
        <taxon>Ascomycota</taxon>
        <taxon>Pezizomycotina</taxon>
        <taxon>Sordariomycetes</taxon>
        <taxon>Xylariomycetidae</taxon>
        <taxon>Xylariales</taxon>
        <taxon>Microdochiaceae</taxon>
        <taxon>Microdochium</taxon>
    </lineage>
</organism>
<feature type="compositionally biased region" description="Basic and acidic residues" evidence="1">
    <location>
        <begin position="1"/>
        <end position="19"/>
    </location>
</feature>
<evidence type="ECO:0000313" key="2">
    <source>
        <dbReference type="EMBL" id="KXJ87596.1"/>
    </source>
</evidence>
<dbReference type="PANTHER" id="PTHR38790">
    <property type="entry name" value="2EXR DOMAIN-CONTAINING PROTEIN-RELATED"/>
    <property type="match status" value="1"/>
</dbReference>
<sequence>MRRFYESVRDRVKKPRPEPDVPLPPPPLLPLERPRPITPPATSASAEVAHLGLFARLPAELRQQILAEAFGKRELHLDLRLVPRGWRPVHLRTGDTAHGRGSAPWSGQLPRHTPRDKLEWRWYSCVCHRQAPWARNPRDSAVWNWPHKDMCLVGGPALCELYPPPSGMPAGPCDYVVGALGWLRTCRQAYLEGAQVLYGTNTFILESEELLDLLLDPIHTGSGHVLLPQHLSLIKSLEVRIDTMLFQATGMNYADLELNSNWNGRRSRPHLAALATTFPGVQSLVISFTEWLYTDYKTRPKDRLPELRDVLLQPLADALASLACTRRGPLIVELPRGVFSDLDELGALAREEPENERAEGRRWLRYPITPHSSGSRDLATTYDDREPFYYIKEGPETGLDWNVEGRPRWAGHHGHRVDRPP</sequence>
<gene>
    <name evidence="2" type="ORF">Micbo1qcDRAFT_208213</name>
</gene>
<dbReference type="OrthoDB" id="515692at2759"/>
<keyword evidence="3" id="KW-1185">Reference proteome</keyword>
<accession>A0A136IRZ3</accession>
<dbReference type="AlphaFoldDB" id="A0A136IRZ3"/>
<dbReference type="EMBL" id="KQ964262">
    <property type="protein sequence ID" value="KXJ87596.1"/>
    <property type="molecule type" value="Genomic_DNA"/>
</dbReference>
<dbReference type="Proteomes" id="UP000070501">
    <property type="component" value="Unassembled WGS sequence"/>
</dbReference>
<dbReference type="InParanoid" id="A0A136IRZ3"/>
<evidence type="ECO:0000313" key="3">
    <source>
        <dbReference type="Proteomes" id="UP000070501"/>
    </source>
</evidence>
<feature type="region of interest" description="Disordered" evidence="1">
    <location>
        <begin position="1"/>
        <end position="42"/>
    </location>
</feature>
<reference evidence="3" key="1">
    <citation type="submission" date="2016-02" db="EMBL/GenBank/DDBJ databases">
        <title>Draft genome sequence of Microdochium bolleyi, a fungal endophyte of beachgrass.</title>
        <authorList>
            <consortium name="DOE Joint Genome Institute"/>
            <person name="David A.S."/>
            <person name="May G."/>
            <person name="Haridas S."/>
            <person name="Lim J."/>
            <person name="Wang M."/>
            <person name="Labutti K."/>
            <person name="Lipzen A."/>
            <person name="Barry K."/>
            <person name="Grigoriev I.V."/>
        </authorList>
    </citation>
    <scope>NUCLEOTIDE SEQUENCE [LARGE SCALE GENOMIC DNA]</scope>
    <source>
        <strain evidence="3">J235TASD1</strain>
    </source>
</reference>
<feature type="compositionally biased region" description="Pro residues" evidence="1">
    <location>
        <begin position="20"/>
        <end position="29"/>
    </location>
</feature>
<name>A0A136IRZ3_9PEZI</name>
<dbReference type="STRING" id="196109.A0A136IRZ3"/>
<proteinExistence type="predicted"/>
<protein>
    <submittedName>
        <fullName evidence="2">Uncharacterized protein</fullName>
    </submittedName>
</protein>
<dbReference type="PANTHER" id="PTHR38790:SF4">
    <property type="entry name" value="2EXR DOMAIN-CONTAINING PROTEIN"/>
    <property type="match status" value="1"/>
</dbReference>